<dbReference type="PROSITE" id="PS51910">
    <property type="entry name" value="GH18_2"/>
    <property type="match status" value="1"/>
</dbReference>
<dbReference type="AlphaFoldDB" id="A0A6I4ZY66"/>
<dbReference type="GO" id="GO:0008061">
    <property type="term" value="F:chitin binding"/>
    <property type="evidence" value="ECO:0007669"/>
    <property type="project" value="InterPro"/>
</dbReference>
<evidence type="ECO:0000256" key="2">
    <source>
        <dbReference type="ARBA" id="ARBA00023295"/>
    </source>
</evidence>
<sequence length="580" mass="67008">MPRLNDHQRQTNKSSKTVWIVLSISILFVLSSIIFWVIYPFPSDEKVPYFEQDYTLIYKGEALSLHGMYDDQAYIPFSFIQENIDKSIQYDEDSSSVIVTTKQEVYQMPNNSSSFYVNSNPAELSFPAVKKDNGVIYLASEWLQEVYSITVNYAENTNSITIYENQQVLQKGEVNDEDAVRVRMKPTVTSPYVAELALDNSVVIEGEENGFYSIRTKEGVGGYVKKPSITLAGTETITTKTDKVKNPFQPNLEWPVNMTWDGIYQASANPSSQPSLPGVQVISPTWFELENKQGDIQNIASKSYVKNAHNKDYRVWAMFSNAFDPDLTKEVLANFESRQHVINQLLEYADVYNLDGFNFDFENVYEEDGEKLTQLMREFVPRAHQAGLVVSMDITFLSTSGQWSKFYERAKLAEITDYLVVMAYDEHWSGSSDPGSVSSLPWVRNNMNRLLEQVPHDQLILGIPMYTRLWKMETLDNSETEVTSKALTMEQAEEWMEEYNVKPTYDEETEQDYVEYSPPEQEITYKMWLENETSIEKRAQLVHRYELAGIASWTKYFANEQSWETLEESLSHRKEIKKNE</sequence>
<dbReference type="InterPro" id="IPR029070">
    <property type="entry name" value="Chitinase_insertion_sf"/>
</dbReference>
<dbReference type="SMART" id="SM00287">
    <property type="entry name" value="SH3b"/>
    <property type="match status" value="1"/>
</dbReference>
<feature type="transmembrane region" description="Helical" evidence="5">
    <location>
        <begin position="18"/>
        <end position="39"/>
    </location>
</feature>
<evidence type="ECO:0000256" key="1">
    <source>
        <dbReference type="ARBA" id="ARBA00022801"/>
    </source>
</evidence>
<keyword evidence="1 3" id="KW-0378">Hydrolase</keyword>
<dbReference type="SUPFAM" id="SSF51445">
    <property type="entry name" value="(Trans)glycosidases"/>
    <property type="match status" value="1"/>
</dbReference>
<protein>
    <submittedName>
        <fullName evidence="7">Peptidoglycan hydrolase</fullName>
    </submittedName>
</protein>
<dbReference type="SMART" id="SM00636">
    <property type="entry name" value="Glyco_18"/>
    <property type="match status" value="1"/>
</dbReference>
<keyword evidence="5" id="KW-1133">Transmembrane helix</keyword>
<dbReference type="EMBL" id="WMEQ01000003">
    <property type="protein sequence ID" value="MYL33287.1"/>
    <property type="molecule type" value="Genomic_DNA"/>
</dbReference>
<dbReference type="PROSITE" id="PS01095">
    <property type="entry name" value="GH18_1"/>
    <property type="match status" value="1"/>
</dbReference>
<dbReference type="Gene3D" id="2.30.30.40">
    <property type="entry name" value="SH3 Domains"/>
    <property type="match status" value="1"/>
</dbReference>
<dbReference type="Proteomes" id="UP000468638">
    <property type="component" value="Unassembled WGS sequence"/>
</dbReference>
<dbReference type="InterPro" id="IPR001579">
    <property type="entry name" value="Glyco_hydro_18_chit_AS"/>
</dbReference>
<dbReference type="Gene3D" id="3.30.457.10">
    <property type="entry name" value="Copper amine oxidase-like, N-terminal domain"/>
    <property type="match status" value="1"/>
</dbReference>
<keyword evidence="5" id="KW-0812">Transmembrane</keyword>
<evidence type="ECO:0000256" key="3">
    <source>
        <dbReference type="RuleBase" id="RU000489"/>
    </source>
</evidence>
<comment type="caution">
    <text evidence="7">The sequence shown here is derived from an EMBL/GenBank/DDBJ whole genome shotgun (WGS) entry which is preliminary data.</text>
</comment>
<keyword evidence="2 3" id="KW-0326">Glycosidase</keyword>
<name>A0A6I4ZY66_9BACI</name>
<dbReference type="OrthoDB" id="9775889at2"/>
<proteinExistence type="inferred from homology"/>
<evidence type="ECO:0000256" key="4">
    <source>
        <dbReference type="RuleBase" id="RU004453"/>
    </source>
</evidence>
<dbReference type="InterPro" id="IPR017853">
    <property type="entry name" value="GH"/>
</dbReference>
<dbReference type="Pfam" id="PF07833">
    <property type="entry name" value="Cu_amine_oxidN1"/>
    <property type="match status" value="1"/>
</dbReference>
<dbReference type="GO" id="GO:0005975">
    <property type="term" value="P:carbohydrate metabolic process"/>
    <property type="evidence" value="ECO:0007669"/>
    <property type="project" value="InterPro"/>
</dbReference>
<dbReference type="SUPFAM" id="SSF55383">
    <property type="entry name" value="Copper amine oxidase, domain N"/>
    <property type="match status" value="1"/>
</dbReference>
<evidence type="ECO:0000259" key="6">
    <source>
        <dbReference type="PROSITE" id="PS51910"/>
    </source>
</evidence>
<dbReference type="GO" id="GO:0004553">
    <property type="term" value="F:hydrolase activity, hydrolyzing O-glycosyl compounds"/>
    <property type="evidence" value="ECO:0007669"/>
    <property type="project" value="InterPro"/>
</dbReference>
<accession>A0A6I4ZY66</accession>
<dbReference type="InterPro" id="IPR012854">
    <property type="entry name" value="Cu_amine_oxidase-like_N"/>
</dbReference>
<feature type="domain" description="GH18" evidence="6">
    <location>
        <begin position="248"/>
        <end position="573"/>
    </location>
</feature>
<dbReference type="Gene3D" id="3.10.50.10">
    <property type="match status" value="1"/>
</dbReference>
<dbReference type="PANTHER" id="PTHR46066:SF2">
    <property type="entry name" value="CHITINASE DOMAIN-CONTAINING PROTEIN 1"/>
    <property type="match status" value="1"/>
</dbReference>
<dbReference type="InterPro" id="IPR036582">
    <property type="entry name" value="Mao_N_sf"/>
</dbReference>
<evidence type="ECO:0000256" key="5">
    <source>
        <dbReference type="SAM" id="Phobius"/>
    </source>
</evidence>
<organism evidence="7 8">
    <name type="scientific">Pontibacillus yanchengensis</name>
    <dbReference type="NCBI Taxonomy" id="462910"/>
    <lineage>
        <taxon>Bacteria</taxon>
        <taxon>Bacillati</taxon>
        <taxon>Bacillota</taxon>
        <taxon>Bacilli</taxon>
        <taxon>Bacillales</taxon>
        <taxon>Bacillaceae</taxon>
        <taxon>Pontibacillus</taxon>
    </lineage>
</organism>
<dbReference type="Gene3D" id="3.20.20.80">
    <property type="entry name" value="Glycosidases"/>
    <property type="match status" value="1"/>
</dbReference>
<dbReference type="InterPro" id="IPR001223">
    <property type="entry name" value="Glyco_hydro18_cat"/>
</dbReference>
<keyword evidence="5" id="KW-0472">Membrane</keyword>
<dbReference type="InterPro" id="IPR011583">
    <property type="entry name" value="Chitinase_II/V-like_cat"/>
</dbReference>
<evidence type="ECO:0000313" key="8">
    <source>
        <dbReference type="Proteomes" id="UP000468638"/>
    </source>
</evidence>
<dbReference type="PANTHER" id="PTHR46066">
    <property type="entry name" value="CHITINASE DOMAIN-CONTAINING PROTEIN 1 FAMILY MEMBER"/>
    <property type="match status" value="1"/>
</dbReference>
<dbReference type="InterPro" id="IPR003646">
    <property type="entry name" value="SH3-like_bac-type"/>
</dbReference>
<evidence type="ECO:0000313" key="7">
    <source>
        <dbReference type="EMBL" id="MYL33287.1"/>
    </source>
</evidence>
<dbReference type="RefSeq" id="WP_160846706.1">
    <property type="nucleotide sequence ID" value="NZ_WMEQ01000003.1"/>
</dbReference>
<comment type="similarity">
    <text evidence="4">Belongs to the glycosyl hydrolase 18 family.</text>
</comment>
<reference evidence="7 8" key="1">
    <citation type="submission" date="2019-11" db="EMBL/GenBank/DDBJ databases">
        <title>Genome sequences of 17 halophilic strains isolated from different environments.</title>
        <authorList>
            <person name="Furrow R.E."/>
        </authorList>
    </citation>
    <scope>NUCLEOTIDE SEQUENCE [LARGE SCALE GENOMIC DNA]</scope>
    <source>
        <strain evidence="7 8">22514_16_FS</strain>
    </source>
</reference>
<gene>
    <name evidence="7" type="ORF">GLW05_06695</name>
</gene>
<dbReference type="Pfam" id="PF00704">
    <property type="entry name" value="Glyco_hydro_18"/>
    <property type="match status" value="1"/>
</dbReference>